<accession>A0AAD4B9Z9</accession>
<keyword evidence="3 5" id="KW-1133">Transmembrane helix</keyword>
<sequence length="111" mass="12207">MLGWKSLLHQPRSRTGKGLEPEGRQKITKQFLVVLERIMVPAMSILVSILVPQFSSLMAFLGSFSAFVICVIGPISAKIAMTGRCRWHDAVLLGVSSLMAVWGTFSALWTT</sequence>
<dbReference type="InterPro" id="IPR013057">
    <property type="entry name" value="AA_transpt_TM"/>
</dbReference>
<proteinExistence type="predicted"/>
<dbReference type="GO" id="GO:0016020">
    <property type="term" value="C:membrane"/>
    <property type="evidence" value="ECO:0007669"/>
    <property type="project" value="UniProtKB-SubCell"/>
</dbReference>
<organism evidence="7 8">
    <name type="scientific">Boletus edulis BED1</name>
    <dbReference type="NCBI Taxonomy" id="1328754"/>
    <lineage>
        <taxon>Eukaryota</taxon>
        <taxon>Fungi</taxon>
        <taxon>Dikarya</taxon>
        <taxon>Basidiomycota</taxon>
        <taxon>Agaricomycotina</taxon>
        <taxon>Agaricomycetes</taxon>
        <taxon>Agaricomycetidae</taxon>
        <taxon>Boletales</taxon>
        <taxon>Boletineae</taxon>
        <taxon>Boletaceae</taxon>
        <taxon>Boletoideae</taxon>
        <taxon>Boletus</taxon>
    </lineage>
</organism>
<reference evidence="7" key="1">
    <citation type="submission" date="2019-10" db="EMBL/GenBank/DDBJ databases">
        <authorList>
            <consortium name="DOE Joint Genome Institute"/>
            <person name="Kuo A."/>
            <person name="Miyauchi S."/>
            <person name="Kiss E."/>
            <person name="Drula E."/>
            <person name="Kohler A."/>
            <person name="Sanchez-Garcia M."/>
            <person name="Andreopoulos B."/>
            <person name="Barry K.W."/>
            <person name="Bonito G."/>
            <person name="Buee M."/>
            <person name="Carver A."/>
            <person name="Chen C."/>
            <person name="Cichocki N."/>
            <person name="Clum A."/>
            <person name="Culley D."/>
            <person name="Crous P.W."/>
            <person name="Fauchery L."/>
            <person name="Girlanda M."/>
            <person name="Hayes R."/>
            <person name="Keri Z."/>
            <person name="LaButti K."/>
            <person name="Lipzen A."/>
            <person name="Lombard V."/>
            <person name="Magnuson J."/>
            <person name="Maillard F."/>
            <person name="Morin E."/>
            <person name="Murat C."/>
            <person name="Nolan M."/>
            <person name="Ohm R."/>
            <person name="Pangilinan J."/>
            <person name="Pereira M."/>
            <person name="Perotto S."/>
            <person name="Peter M."/>
            <person name="Riley R."/>
            <person name="Sitrit Y."/>
            <person name="Stielow B."/>
            <person name="Szollosi G."/>
            <person name="Zifcakova L."/>
            <person name="Stursova M."/>
            <person name="Spatafora J.W."/>
            <person name="Tedersoo L."/>
            <person name="Vaario L.-M."/>
            <person name="Yamada A."/>
            <person name="Yan M."/>
            <person name="Wang P."/>
            <person name="Xu J."/>
            <person name="Bruns T."/>
            <person name="Baldrian P."/>
            <person name="Vilgalys R."/>
            <person name="Henrissat B."/>
            <person name="Grigoriev I.V."/>
            <person name="Hibbett D."/>
            <person name="Nagy L.G."/>
            <person name="Martin F.M."/>
        </authorList>
    </citation>
    <scope>NUCLEOTIDE SEQUENCE</scope>
    <source>
        <strain evidence="7">BED1</strain>
    </source>
</reference>
<evidence type="ECO:0000256" key="4">
    <source>
        <dbReference type="ARBA" id="ARBA00023136"/>
    </source>
</evidence>
<name>A0AAD4B9Z9_BOLED</name>
<keyword evidence="8" id="KW-1185">Reference proteome</keyword>
<evidence type="ECO:0000256" key="2">
    <source>
        <dbReference type="ARBA" id="ARBA00022692"/>
    </source>
</evidence>
<evidence type="ECO:0000256" key="1">
    <source>
        <dbReference type="ARBA" id="ARBA00004370"/>
    </source>
</evidence>
<feature type="transmembrane region" description="Helical" evidence="5">
    <location>
        <begin position="57"/>
        <end position="77"/>
    </location>
</feature>
<evidence type="ECO:0000313" key="7">
    <source>
        <dbReference type="EMBL" id="KAF8414395.1"/>
    </source>
</evidence>
<feature type="domain" description="Amino acid transporter transmembrane" evidence="6">
    <location>
        <begin position="32"/>
        <end position="86"/>
    </location>
</feature>
<dbReference type="AlphaFoldDB" id="A0AAD4B9Z9"/>
<evidence type="ECO:0000256" key="3">
    <source>
        <dbReference type="ARBA" id="ARBA00022989"/>
    </source>
</evidence>
<comment type="caution">
    <text evidence="7">The sequence shown here is derived from an EMBL/GenBank/DDBJ whole genome shotgun (WGS) entry which is preliminary data.</text>
</comment>
<feature type="transmembrane region" description="Helical" evidence="5">
    <location>
        <begin position="89"/>
        <end position="109"/>
    </location>
</feature>
<dbReference type="EMBL" id="WHUW01000552">
    <property type="protein sequence ID" value="KAF8414395.1"/>
    <property type="molecule type" value="Genomic_DNA"/>
</dbReference>
<protein>
    <recommendedName>
        <fullName evidence="6">Amino acid transporter transmembrane domain-containing protein</fullName>
    </recommendedName>
</protein>
<gene>
    <name evidence="7" type="ORF">L210DRAFT_3593149</name>
</gene>
<dbReference type="Pfam" id="PF01490">
    <property type="entry name" value="Aa_trans"/>
    <property type="match status" value="1"/>
</dbReference>
<evidence type="ECO:0000259" key="6">
    <source>
        <dbReference type="Pfam" id="PF01490"/>
    </source>
</evidence>
<evidence type="ECO:0000313" key="8">
    <source>
        <dbReference type="Proteomes" id="UP001194468"/>
    </source>
</evidence>
<evidence type="ECO:0000256" key="5">
    <source>
        <dbReference type="SAM" id="Phobius"/>
    </source>
</evidence>
<dbReference type="Proteomes" id="UP001194468">
    <property type="component" value="Unassembled WGS sequence"/>
</dbReference>
<feature type="transmembrane region" description="Helical" evidence="5">
    <location>
        <begin position="31"/>
        <end position="51"/>
    </location>
</feature>
<comment type="subcellular location">
    <subcellularLocation>
        <location evidence="1">Membrane</location>
    </subcellularLocation>
</comment>
<keyword evidence="2 5" id="KW-0812">Transmembrane</keyword>
<keyword evidence="4 5" id="KW-0472">Membrane</keyword>
<reference evidence="7" key="2">
    <citation type="journal article" date="2020" name="Nat. Commun.">
        <title>Large-scale genome sequencing of mycorrhizal fungi provides insights into the early evolution of symbiotic traits.</title>
        <authorList>
            <person name="Miyauchi S."/>
            <person name="Kiss E."/>
            <person name="Kuo A."/>
            <person name="Drula E."/>
            <person name="Kohler A."/>
            <person name="Sanchez-Garcia M."/>
            <person name="Morin E."/>
            <person name="Andreopoulos B."/>
            <person name="Barry K.W."/>
            <person name="Bonito G."/>
            <person name="Buee M."/>
            <person name="Carver A."/>
            <person name="Chen C."/>
            <person name="Cichocki N."/>
            <person name="Clum A."/>
            <person name="Culley D."/>
            <person name="Crous P.W."/>
            <person name="Fauchery L."/>
            <person name="Girlanda M."/>
            <person name="Hayes R.D."/>
            <person name="Keri Z."/>
            <person name="LaButti K."/>
            <person name="Lipzen A."/>
            <person name="Lombard V."/>
            <person name="Magnuson J."/>
            <person name="Maillard F."/>
            <person name="Murat C."/>
            <person name="Nolan M."/>
            <person name="Ohm R.A."/>
            <person name="Pangilinan J."/>
            <person name="Pereira M.F."/>
            <person name="Perotto S."/>
            <person name="Peter M."/>
            <person name="Pfister S."/>
            <person name="Riley R."/>
            <person name="Sitrit Y."/>
            <person name="Stielow J.B."/>
            <person name="Szollosi G."/>
            <person name="Zifcakova L."/>
            <person name="Stursova M."/>
            <person name="Spatafora J.W."/>
            <person name="Tedersoo L."/>
            <person name="Vaario L.M."/>
            <person name="Yamada A."/>
            <person name="Yan M."/>
            <person name="Wang P."/>
            <person name="Xu J."/>
            <person name="Bruns T."/>
            <person name="Baldrian P."/>
            <person name="Vilgalys R."/>
            <person name="Dunand C."/>
            <person name="Henrissat B."/>
            <person name="Grigoriev I.V."/>
            <person name="Hibbett D."/>
            <person name="Nagy L.G."/>
            <person name="Martin F.M."/>
        </authorList>
    </citation>
    <scope>NUCLEOTIDE SEQUENCE</scope>
    <source>
        <strain evidence="7">BED1</strain>
    </source>
</reference>